<gene>
    <name evidence="3" type="ORF">UFOVP1165_27</name>
</gene>
<feature type="domain" description="Acb2/Tad1 hairpin" evidence="2">
    <location>
        <begin position="7"/>
        <end position="73"/>
    </location>
</feature>
<protein>
    <recommendedName>
        <fullName evidence="2">Acb2/Tad1 hairpin domain-containing protein</fullName>
    </recommendedName>
</protein>
<evidence type="ECO:0000313" key="3">
    <source>
        <dbReference type="EMBL" id="CAB4188134.1"/>
    </source>
</evidence>
<accession>A0A6J5R8V8</accession>
<evidence type="ECO:0000259" key="2">
    <source>
        <dbReference type="Pfam" id="PF24729"/>
    </source>
</evidence>
<name>A0A6J5R8V8_9CAUD</name>
<dbReference type="Pfam" id="PF24729">
    <property type="entry name" value="Acb2_Tad1_hairpin"/>
    <property type="match status" value="1"/>
</dbReference>
<evidence type="ECO:0000256" key="1">
    <source>
        <dbReference type="ARBA" id="ARBA00022741"/>
    </source>
</evidence>
<dbReference type="GO" id="GO:0000166">
    <property type="term" value="F:nucleotide binding"/>
    <property type="evidence" value="ECO:0007669"/>
    <property type="project" value="UniProtKB-KW"/>
</dbReference>
<organism evidence="3">
    <name type="scientific">uncultured Caudovirales phage</name>
    <dbReference type="NCBI Taxonomy" id="2100421"/>
    <lineage>
        <taxon>Viruses</taxon>
        <taxon>Duplodnaviria</taxon>
        <taxon>Heunggongvirae</taxon>
        <taxon>Uroviricota</taxon>
        <taxon>Caudoviricetes</taxon>
        <taxon>Peduoviridae</taxon>
        <taxon>Maltschvirus</taxon>
        <taxon>Maltschvirus maltsch</taxon>
    </lineage>
</organism>
<reference evidence="3" key="1">
    <citation type="submission" date="2020-05" db="EMBL/GenBank/DDBJ databases">
        <authorList>
            <person name="Chiriac C."/>
            <person name="Salcher M."/>
            <person name="Ghai R."/>
            <person name="Kavagutti S V."/>
        </authorList>
    </citation>
    <scope>NUCLEOTIDE SEQUENCE</scope>
</reference>
<keyword evidence="1" id="KW-0547">Nucleotide-binding</keyword>
<dbReference type="InterPro" id="IPR056098">
    <property type="entry name" value="Acb2/Tad1_hairpin"/>
</dbReference>
<dbReference type="EMBL" id="LR797120">
    <property type="protein sequence ID" value="CAB4188134.1"/>
    <property type="molecule type" value="Genomic_DNA"/>
</dbReference>
<proteinExistence type="predicted"/>
<sequence>MENQHQKITGYRDLSQAEIDLMNECKALAAQCGDMIAKLRAIPQNPDPLDQRWISIGATHLQEGWMAVIRGIAQPTTF</sequence>